<dbReference type="AlphaFoldDB" id="A0A3S3RBQ9"/>
<name>A0A3S3RBQ9_9GAMM</name>
<dbReference type="OrthoDB" id="5817087at2"/>
<proteinExistence type="predicted"/>
<accession>A0A3S3RBQ9</accession>
<reference evidence="1 2" key="1">
    <citation type="submission" date="2018-11" db="EMBL/GenBank/DDBJ databases">
        <title>Photobacterium sp. BEI247 sp. nov., a marine bacterium isolated from Yongle Blue Hole in the South China Sea.</title>
        <authorList>
            <person name="Wang X."/>
        </authorList>
    </citation>
    <scope>NUCLEOTIDE SEQUENCE [LARGE SCALE GENOMIC DNA]</scope>
    <source>
        <strain evidence="2">BEI247</strain>
    </source>
</reference>
<evidence type="ECO:0000313" key="2">
    <source>
        <dbReference type="Proteomes" id="UP000287563"/>
    </source>
</evidence>
<dbReference type="Proteomes" id="UP000287563">
    <property type="component" value="Unassembled WGS sequence"/>
</dbReference>
<protein>
    <submittedName>
        <fullName evidence="1">Uncharacterized protein</fullName>
    </submittedName>
</protein>
<comment type="caution">
    <text evidence="1">The sequence shown here is derived from an EMBL/GenBank/DDBJ whole genome shotgun (WGS) entry which is preliminary data.</text>
</comment>
<keyword evidence="2" id="KW-1185">Reference proteome</keyword>
<dbReference type="EMBL" id="RJLM01000001">
    <property type="protein sequence ID" value="RWX57223.1"/>
    <property type="molecule type" value="Genomic_DNA"/>
</dbReference>
<sequence>MHFDTSLTSAKFNQTLLVDAVGFCYVIAPVHRAVDGDLGLAKEQYKNKYWADRLLRTHCNRWGYRFNLHRLYRQLCPNPLQHHKSSDEMINELSDRMAHGEFLVFCVDNLMRSPAGNNTT</sequence>
<organism evidence="1 2">
    <name type="scientific">Photobacterium chitinilyticum</name>
    <dbReference type="NCBI Taxonomy" id="2485123"/>
    <lineage>
        <taxon>Bacteria</taxon>
        <taxon>Pseudomonadati</taxon>
        <taxon>Pseudomonadota</taxon>
        <taxon>Gammaproteobacteria</taxon>
        <taxon>Vibrionales</taxon>
        <taxon>Vibrionaceae</taxon>
        <taxon>Photobacterium</taxon>
    </lineage>
</organism>
<evidence type="ECO:0000313" key="1">
    <source>
        <dbReference type="EMBL" id="RWX57223.1"/>
    </source>
</evidence>
<dbReference type="RefSeq" id="WP_128782530.1">
    <property type="nucleotide sequence ID" value="NZ_RJLM01000001.1"/>
</dbReference>
<gene>
    <name evidence="1" type="ORF">EDI28_04105</name>
</gene>